<dbReference type="AlphaFoldDB" id="A0A644UG09"/>
<evidence type="ECO:0000313" key="1">
    <source>
        <dbReference type="EMBL" id="MPL77927.1"/>
    </source>
</evidence>
<comment type="caution">
    <text evidence="1">The sequence shown here is derived from an EMBL/GenBank/DDBJ whole genome shotgun (WGS) entry which is preliminary data.</text>
</comment>
<organism evidence="1">
    <name type="scientific">bioreactor metagenome</name>
    <dbReference type="NCBI Taxonomy" id="1076179"/>
    <lineage>
        <taxon>unclassified sequences</taxon>
        <taxon>metagenomes</taxon>
        <taxon>ecological metagenomes</taxon>
    </lineage>
</organism>
<reference evidence="1" key="1">
    <citation type="submission" date="2019-08" db="EMBL/GenBank/DDBJ databases">
        <authorList>
            <person name="Kucharzyk K."/>
            <person name="Murdoch R.W."/>
            <person name="Higgins S."/>
            <person name="Loffler F."/>
        </authorList>
    </citation>
    <scope>NUCLEOTIDE SEQUENCE</scope>
</reference>
<sequence length="133" mass="14599">MSDKRYMKKLTVFLGLLAVLVVACAGCISPDVPAVNNTGTADPIVGTWQSTESYTVNGNEFYIIYEIKDDNTGYAMRSVDGLSEEKKVAIFWGNDKGTYVFAYSTDTQTVYPHTLSADAKILTDQDGGTYTRI</sequence>
<dbReference type="EMBL" id="VSSQ01000111">
    <property type="protein sequence ID" value="MPL77927.1"/>
    <property type="molecule type" value="Genomic_DNA"/>
</dbReference>
<proteinExistence type="predicted"/>
<name>A0A644UG09_9ZZZZ</name>
<dbReference type="PROSITE" id="PS51257">
    <property type="entry name" value="PROKAR_LIPOPROTEIN"/>
    <property type="match status" value="1"/>
</dbReference>
<evidence type="ECO:0008006" key="2">
    <source>
        <dbReference type="Google" id="ProtNLM"/>
    </source>
</evidence>
<protein>
    <recommendedName>
        <fullName evidence="2">DUF5640 domain-containing protein</fullName>
    </recommendedName>
</protein>
<accession>A0A644UG09</accession>
<gene>
    <name evidence="1" type="ORF">SDC9_23787</name>
</gene>